<reference evidence="12 13" key="1">
    <citation type="journal article" date="2023" name="Nat. Commun.">
        <title>Origin of minicircular mitochondrial genomes in red algae.</title>
        <authorList>
            <person name="Lee Y."/>
            <person name="Cho C.H."/>
            <person name="Lee Y.M."/>
            <person name="Park S.I."/>
            <person name="Yang J.H."/>
            <person name="West J.A."/>
            <person name="Bhattacharya D."/>
            <person name="Yoon H.S."/>
        </authorList>
    </citation>
    <scope>NUCLEOTIDE SEQUENCE [LARGE SCALE GENOMIC DNA]</scope>
    <source>
        <strain evidence="12 13">CCMP1338</strain>
        <tissue evidence="12">Whole cell</tissue>
    </source>
</reference>
<evidence type="ECO:0000256" key="2">
    <source>
        <dbReference type="ARBA" id="ARBA00010205"/>
    </source>
</evidence>
<evidence type="ECO:0000256" key="10">
    <source>
        <dbReference type="PIRSR" id="PIRSR610347-2"/>
    </source>
</evidence>
<dbReference type="GO" id="GO:0003697">
    <property type="term" value="F:single-stranded DNA binding"/>
    <property type="evidence" value="ECO:0007669"/>
    <property type="project" value="TreeGrafter"/>
</dbReference>
<dbReference type="Gene3D" id="3.30.870.10">
    <property type="entry name" value="Endonuclease Chain A"/>
    <property type="match status" value="1"/>
</dbReference>
<dbReference type="Pfam" id="PF06087">
    <property type="entry name" value="Tyr-DNA_phospho"/>
    <property type="match status" value="1"/>
</dbReference>
<keyword evidence="13" id="KW-1185">Reference proteome</keyword>
<keyword evidence="8" id="KW-0539">Nucleus</keyword>
<feature type="site" description="Interaction with DNA" evidence="11">
    <location>
        <position position="199"/>
    </location>
</feature>
<comment type="caution">
    <text evidence="12">The sequence shown here is derived from an EMBL/GenBank/DDBJ whole genome shotgun (WGS) entry which is preliminary data.</text>
</comment>
<evidence type="ECO:0000256" key="11">
    <source>
        <dbReference type="PIRSR" id="PIRSR610347-3"/>
    </source>
</evidence>
<evidence type="ECO:0000256" key="9">
    <source>
        <dbReference type="PIRSR" id="PIRSR610347-1"/>
    </source>
</evidence>
<dbReference type="InterPro" id="IPR010347">
    <property type="entry name" value="Tdp1"/>
</dbReference>
<evidence type="ECO:0000256" key="6">
    <source>
        <dbReference type="ARBA" id="ARBA00022839"/>
    </source>
</evidence>
<feature type="binding site" evidence="10">
    <location>
        <position position="178"/>
    </location>
    <ligand>
        <name>substrate</name>
    </ligand>
</feature>
<keyword evidence="7" id="KW-0234">DNA repair</keyword>
<evidence type="ECO:0000256" key="7">
    <source>
        <dbReference type="ARBA" id="ARBA00023204"/>
    </source>
</evidence>
<evidence type="ECO:0000313" key="13">
    <source>
        <dbReference type="Proteomes" id="UP001157974"/>
    </source>
</evidence>
<dbReference type="GO" id="GO:0003690">
    <property type="term" value="F:double-stranded DNA binding"/>
    <property type="evidence" value="ECO:0007669"/>
    <property type="project" value="TreeGrafter"/>
</dbReference>
<keyword evidence="6" id="KW-0269">Exonuclease</keyword>
<keyword evidence="3" id="KW-0540">Nuclease</keyword>
<dbReference type="GO" id="GO:0017005">
    <property type="term" value="F:3'-tyrosyl-DNA phosphodiesterase activity"/>
    <property type="evidence" value="ECO:0007669"/>
    <property type="project" value="TreeGrafter"/>
</dbReference>
<sequence>MYKTGLATWKSSMSRDRTGDLKIFSLTLSQLSYPGYPCSLEAKSLVASVPGRHTGLDLHRFGHMRVRNLLSKEQMDVEAENAPLVCQYSSLGSLQESWLLHEFKTSLSSRKGGGIRANRAPIQLVWPTVEQVRTSLAGYSSGGSLPCPQRNLKPFLSPLFHRWDGSASNRTEAMPHIKTYLRHSDGKLHFFMLTSANLSGAAWGKLEKGGSQLFVRSYELGVLFLPSFYTESSFSLSASRPCRGLSDGKYEFSGPVSTRFQRMNLMIAKFAVNAIRSNTDFPS</sequence>
<dbReference type="GO" id="GO:0005634">
    <property type="term" value="C:nucleus"/>
    <property type="evidence" value="ECO:0007669"/>
    <property type="project" value="UniProtKB-SubCell"/>
</dbReference>
<dbReference type="Proteomes" id="UP001157974">
    <property type="component" value="Unassembled WGS sequence"/>
</dbReference>
<keyword evidence="4" id="KW-0227">DNA damage</keyword>
<dbReference type="PANTHER" id="PTHR12415:SF0">
    <property type="entry name" value="TYROSYL-DNA PHOSPHODIESTERASE 1"/>
    <property type="match status" value="1"/>
</dbReference>
<comment type="subcellular location">
    <subcellularLocation>
        <location evidence="1">Nucleus</location>
    </subcellularLocation>
</comment>
<comment type="similarity">
    <text evidence="2">Belongs to the tyrosyl-DNA phosphodiesterase family.</text>
</comment>
<evidence type="ECO:0000256" key="5">
    <source>
        <dbReference type="ARBA" id="ARBA00022801"/>
    </source>
</evidence>
<accession>A0AAV8UQH1</accession>
<evidence type="ECO:0000313" key="12">
    <source>
        <dbReference type="EMBL" id="KAJ8902831.1"/>
    </source>
</evidence>
<name>A0AAV8UQH1_9RHOD</name>
<gene>
    <name evidence="12" type="ORF">NDN08_006151</name>
</gene>
<dbReference type="SUPFAM" id="SSF56024">
    <property type="entry name" value="Phospholipase D/nuclease"/>
    <property type="match status" value="1"/>
</dbReference>
<evidence type="ECO:0008006" key="14">
    <source>
        <dbReference type="Google" id="ProtNLM"/>
    </source>
</evidence>
<dbReference type="AlphaFoldDB" id="A0AAV8UQH1"/>
<proteinExistence type="inferred from homology"/>
<dbReference type="GO" id="GO:0004527">
    <property type="term" value="F:exonuclease activity"/>
    <property type="evidence" value="ECO:0007669"/>
    <property type="project" value="UniProtKB-KW"/>
</dbReference>
<evidence type="ECO:0000256" key="3">
    <source>
        <dbReference type="ARBA" id="ARBA00022722"/>
    </source>
</evidence>
<evidence type="ECO:0000256" key="1">
    <source>
        <dbReference type="ARBA" id="ARBA00004123"/>
    </source>
</evidence>
<organism evidence="12 13">
    <name type="scientific">Rhodosorus marinus</name>
    <dbReference type="NCBI Taxonomy" id="101924"/>
    <lineage>
        <taxon>Eukaryota</taxon>
        <taxon>Rhodophyta</taxon>
        <taxon>Stylonematophyceae</taxon>
        <taxon>Stylonematales</taxon>
        <taxon>Stylonemataceae</taxon>
        <taxon>Rhodosorus</taxon>
    </lineage>
</organism>
<evidence type="ECO:0000256" key="4">
    <source>
        <dbReference type="ARBA" id="ARBA00022763"/>
    </source>
</evidence>
<dbReference type="PANTHER" id="PTHR12415">
    <property type="entry name" value="TYROSYL-DNA PHOSPHODIESTERASE 1"/>
    <property type="match status" value="1"/>
</dbReference>
<protein>
    <recommendedName>
        <fullName evidence="14">Tyrosyl-DNA phosphodiesterase 1</fullName>
    </recommendedName>
</protein>
<dbReference type="GO" id="GO:0006281">
    <property type="term" value="P:DNA repair"/>
    <property type="evidence" value="ECO:0007669"/>
    <property type="project" value="UniProtKB-KW"/>
</dbReference>
<dbReference type="EMBL" id="JAMWBK010000008">
    <property type="protein sequence ID" value="KAJ8902831.1"/>
    <property type="molecule type" value="Genomic_DNA"/>
</dbReference>
<feature type="active site" description="Proton donor/acceptor" evidence="9">
    <location>
        <position position="176"/>
    </location>
</feature>
<keyword evidence="5" id="KW-0378">Hydrolase</keyword>
<evidence type="ECO:0000256" key="8">
    <source>
        <dbReference type="ARBA" id="ARBA00023242"/>
    </source>
</evidence>